<evidence type="ECO:0000256" key="3">
    <source>
        <dbReference type="ARBA" id="ARBA00022692"/>
    </source>
</evidence>
<feature type="transmembrane region" description="Helical" evidence="8">
    <location>
        <begin position="304"/>
        <end position="324"/>
    </location>
</feature>
<evidence type="ECO:0000313" key="9">
    <source>
        <dbReference type="EMBL" id="KAL0277298.1"/>
    </source>
</evidence>
<proteinExistence type="inferred from homology"/>
<organism evidence="9">
    <name type="scientific">Menopon gallinae</name>
    <name type="common">poultry shaft louse</name>
    <dbReference type="NCBI Taxonomy" id="328185"/>
    <lineage>
        <taxon>Eukaryota</taxon>
        <taxon>Metazoa</taxon>
        <taxon>Ecdysozoa</taxon>
        <taxon>Arthropoda</taxon>
        <taxon>Hexapoda</taxon>
        <taxon>Insecta</taxon>
        <taxon>Pterygota</taxon>
        <taxon>Neoptera</taxon>
        <taxon>Paraneoptera</taxon>
        <taxon>Psocodea</taxon>
        <taxon>Troctomorpha</taxon>
        <taxon>Phthiraptera</taxon>
        <taxon>Amblycera</taxon>
        <taxon>Menoponidae</taxon>
        <taxon>Menopon</taxon>
    </lineage>
</organism>
<dbReference type="GO" id="GO:0007165">
    <property type="term" value="P:signal transduction"/>
    <property type="evidence" value="ECO:0007669"/>
    <property type="project" value="UniProtKB-KW"/>
</dbReference>
<evidence type="ECO:0000256" key="6">
    <source>
        <dbReference type="ARBA" id="ARBA00023170"/>
    </source>
</evidence>
<evidence type="ECO:0000256" key="1">
    <source>
        <dbReference type="ARBA" id="ARBA00004651"/>
    </source>
</evidence>
<keyword evidence="5 8" id="KW-0472">Membrane</keyword>
<dbReference type="GO" id="GO:0005886">
    <property type="term" value="C:plasma membrane"/>
    <property type="evidence" value="ECO:0007669"/>
    <property type="project" value="UniProtKB-SubCell"/>
</dbReference>
<evidence type="ECO:0000256" key="2">
    <source>
        <dbReference type="ARBA" id="ARBA00022475"/>
    </source>
</evidence>
<comment type="subcellular location">
    <subcellularLocation>
        <location evidence="1 8">Cell membrane</location>
        <topology evidence="1 8">Multi-pass membrane protein</topology>
    </subcellularLocation>
</comment>
<name>A0AAW2I687_9NEOP</name>
<dbReference type="GO" id="GO:0008049">
    <property type="term" value="P:male courtship behavior"/>
    <property type="evidence" value="ECO:0007669"/>
    <property type="project" value="TreeGrafter"/>
</dbReference>
<keyword evidence="2 8" id="KW-1003">Cell membrane</keyword>
<dbReference type="GO" id="GO:0007635">
    <property type="term" value="P:chemosensory behavior"/>
    <property type="evidence" value="ECO:0007669"/>
    <property type="project" value="TreeGrafter"/>
</dbReference>
<keyword evidence="4 8" id="KW-1133">Transmembrane helix</keyword>
<reference evidence="9" key="1">
    <citation type="journal article" date="2024" name="Gigascience">
        <title>Chromosome-level genome of the poultry shaft louse Menopon gallinae provides insight into the host-switching and adaptive evolution of parasitic lice.</title>
        <authorList>
            <person name="Xu Y."/>
            <person name="Ma L."/>
            <person name="Liu S."/>
            <person name="Liang Y."/>
            <person name="Liu Q."/>
            <person name="He Z."/>
            <person name="Tian L."/>
            <person name="Duan Y."/>
            <person name="Cai W."/>
            <person name="Li H."/>
            <person name="Song F."/>
        </authorList>
    </citation>
    <scope>NUCLEOTIDE SEQUENCE</scope>
    <source>
        <strain evidence="9">Cailab_2023a</strain>
    </source>
</reference>
<feature type="transmembrane region" description="Helical" evidence="8">
    <location>
        <begin position="55"/>
        <end position="80"/>
    </location>
</feature>
<feature type="transmembrane region" description="Helical" evidence="8">
    <location>
        <begin position="176"/>
        <end position="199"/>
    </location>
</feature>
<dbReference type="GO" id="GO:0030424">
    <property type="term" value="C:axon"/>
    <property type="evidence" value="ECO:0007669"/>
    <property type="project" value="TreeGrafter"/>
</dbReference>
<dbReference type="PANTHER" id="PTHR21143">
    <property type="entry name" value="INVERTEBRATE GUSTATORY RECEPTOR"/>
    <property type="match status" value="1"/>
</dbReference>
<dbReference type="AlphaFoldDB" id="A0AAW2I687"/>
<comment type="caution">
    <text evidence="9">The sequence shown here is derived from an EMBL/GenBank/DDBJ whole genome shotgun (WGS) entry which is preliminary data.</text>
</comment>
<comment type="similarity">
    <text evidence="8">Belongs to the insect chemoreceptor superfamily. Gustatory receptor (GR) family.</text>
</comment>
<feature type="transmembrane region" description="Helical" evidence="8">
    <location>
        <begin position="260"/>
        <end position="284"/>
    </location>
</feature>
<keyword evidence="6 8" id="KW-0675">Receptor</keyword>
<dbReference type="InterPro" id="IPR013604">
    <property type="entry name" value="7TM_chemorcpt"/>
</dbReference>
<dbReference type="EMBL" id="JARGDH010000002">
    <property type="protein sequence ID" value="KAL0277298.1"/>
    <property type="molecule type" value="Genomic_DNA"/>
</dbReference>
<dbReference type="GO" id="GO:0050909">
    <property type="term" value="P:sensory perception of taste"/>
    <property type="evidence" value="ECO:0007669"/>
    <property type="project" value="InterPro"/>
</dbReference>
<feature type="transmembrane region" description="Helical" evidence="8">
    <location>
        <begin position="86"/>
        <end position="104"/>
    </location>
</feature>
<accession>A0AAW2I687</accession>
<evidence type="ECO:0000256" key="5">
    <source>
        <dbReference type="ARBA" id="ARBA00023136"/>
    </source>
</evidence>
<dbReference type="GO" id="GO:0030425">
    <property type="term" value="C:dendrite"/>
    <property type="evidence" value="ECO:0007669"/>
    <property type="project" value="TreeGrafter"/>
</dbReference>
<evidence type="ECO:0000256" key="4">
    <source>
        <dbReference type="ARBA" id="ARBA00022989"/>
    </source>
</evidence>
<dbReference type="Pfam" id="PF08395">
    <property type="entry name" value="7tm_7"/>
    <property type="match status" value="1"/>
</dbReference>
<evidence type="ECO:0000256" key="8">
    <source>
        <dbReference type="RuleBase" id="RU363108"/>
    </source>
</evidence>
<comment type="function">
    <text evidence="8">Gustatory receptor which mediates acceptance or avoidance behavior, depending on its substrates.</text>
</comment>
<keyword evidence="7 8" id="KW-0807">Transducer</keyword>
<keyword evidence="3 8" id="KW-0812">Transmembrane</keyword>
<gene>
    <name evidence="9" type="ORF">PYX00_004638</name>
</gene>
<dbReference type="GO" id="GO:0043025">
    <property type="term" value="C:neuronal cell body"/>
    <property type="evidence" value="ECO:0007669"/>
    <property type="project" value="TreeGrafter"/>
</dbReference>
<protein>
    <recommendedName>
        <fullName evidence="8">Gustatory receptor</fullName>
    </recommendedName>
</protein>
<evidence type="ECO:0000256" key="7">
    <source>
        <dbReference type="ARBA" id="ARBA00023224"/>
    </source>
</evidence>
<sequence length="399" mass="46639">MVAFVYCSFGRTDEKMNGSDLQASVMKSVQPLVKLSQVCGITYFNKKIRRKKMIIAYRAFIMLILLSCLVHEIPTIRYWVGKNKKLHAMLTMVETSLRWMILLINSVRNISCNGEINEIICNLTMLRVSFSKKSLRRIYRFQILQLVFNVIILSCYMIIGHHFVWKNVNNKWYTSLIYIITEFYIAFGNIQFVSFLFLLREYYKKLNAGLMDLKKGIKLGRWSIGYDTEHAIKQIRECRHSHLELFSVAKKLNKCYSIQVLLFVVLSMVEIMYSLTSLVSYITSTGYRTSELWIRRPYLAMCHLFSWSGYYVSYLFQIVGFCDFTATESRKSSLIVHELMNKYPNPEMERELELFSVQIIKNDTKFSACGFFTLSFPLLHSIAAAVTAYLIAFVSLRDE</sequence>
<feature type="transmembrane region" description="Helical" evidence="8">
    <location>
        <begin position="143"/>
        <end position="164"/>
    </location>
</feature>
<dbReference type="PANTHER" id="PTHR21143:SF134">
    <property type="entry name" value="GUSTATORY RECEPTOR"/>
    <property type="match status" value="1"/>
</dbReference>
<feature type="transmembrane region" description="Helical" evidence="8">
    <location>
        <begin position="371"/>
        <end position="396"/>
    </location>
</feature>